<keyword evidence="1" id="KW-1133">Transmembrane helix</keyword>
<protein>
    <submittedName>
        <fullName evidence="2">Uncharacterized protein</fullName>
    </submittedName>
</protein>
<keyword evidence="1" id="KW-0472">Membrane</keyword>
<sequence length="91" mass="10774">MRSFYFFCDPVFRVFIDIEYGDLSCRFWFFALLLLLPCWLLPQLTCNIIFDSISSFSSAALSCQCCHNNLSQLTQPLWTWKRRLSKVMQNS</sequence>
<organism evidence="2 3">
    <name type="scientific">Aspergillus homomorphus (strain CBS 101889)</name>
    <dbReference type="NCBI Taxonomy" id="1450537"/>
    <lineage>
        <taxon>Eukaryota</taxon>
        <taxon>Fungi</taxon>
        <taxon>Dikarya</taxon>
        <taxon>Ascomycota</taxon>
        <taxon>Pezizomycotina</taxon>
        <taxon>Eurotiomycetes</taxon>
        <taxon>Eurotiomycetidae</taxon>
        <taxon>Eurotiales</taxon>
        <taxon>Aspergillaceae</taxon>
        <taxon>Aspergillus</taxon>
        <taxon>Aspergillus subgen. Circumdati</taxon>
    </lineage>
</organism>
<keyword evidence="3" id="KW-1185">Reference proteome</keyword>
<feature type="transmembrane region" description="Helical" evidence="1">
    <location>
        <begin position="27"/>
        <end position="50"/>
    </location>
</feature>
<dbReference type="GeneID" id="37203118"/>
<reference evidence="2 3" key="1">
    <citation type="submission" date="2018-02" db="EMBL/GenBank/DDBJ databases">
        <title>The genomes of Aspergillus section Nigri reveals drivers in fungal speciation.</title>
        <authorList>
            <consortium name="DOE Joint Genome Institute"/>
            <person name="Vesth T.C."/>
            <person name="Nybo J."/>
            <person name="Theobald S."/>
            <person name="Brandl J."/>
            <person name="Frisvad J.C."/>
            <person name="Nielsen K.F."/>
            <person name="Lyhne E.K."/>
            <person name="Kogle M.E."/>
            <person name="Kuo A."/>
            <person name="Riley R."/>
            <person name="Clum A."/>
            <person name="Nolan M."/>
            <person name="Lipzen A."/>
            <person name="Salamov A."/>
            <person name="Henrissat B."/>
            <person name="Wiebenga A."/>
            <person name="De vries R.P."/>
            <person name="Grigoriev I.V."/>
            <person name="Mortensen U.H."/>
            <person name="Andersen M.R."/>
            <person name="Baker S.E."/>
        </authorList>
    </citation>
    <scope>NUCLEOTIDE SEQUENCE [LARGE SCALE GENOMIC DNA]</scope>
    <source>
        <strain evidence="2 3">CBS 101889</strain>
    </source>
</reference>
<evidence type="ECO:0000313" key="3">
    <source>
        <dbReference type="Proteomes" id="UP000248961"/>
    </source>
</evidence>
<dbReference type="RefSeq" id="XP_025552336.1">
    <property type="nucleotide sequence ID" value="XM_025698829.1"/>
</dbReference>
<name>A0A395HZ21_ASPHC</name>
<dbReference type="VEuPathDB" id="FungiDB:BO97DRAFT_44851"/>
<proteinExistence type="predicted"/>
<keyword evidence="1" id="KW-0812">Transmembrane</keyword>
<dbReference type="Proteomes" id="UP000248961">
    <property type="component" value="Unassembled WGS sequence"/>
</dbReference>
<evidence type="ECO:0000313" key="2">
    <source>
        <dbReference type="EMBL" id="RAL13182.1"/>
    </source>
</evidence>
<dbReference type="EMBL" id="KZ824280">
    <property type="protein sequence ID" value="RAL13182.1"/>
    <property type="molecule type" value="Genomic_DNA"/>
</dbReference>
<dbReference type="AlphaFoldDB" id="A0A395HZ21"/>
<evidence type="ECO:0000256" key="1">
    <source>
        <dbReference type="SAM" id="Phobius"/>
    </source>
</evidence>
<gene>
    <name evidence="2" type="ORF">BO97DRAFT_44851</name>
</gene>
<accession>A0A395HZ21</accession>